<dbReference type="Proteomes" id="UP000267368">
    <property type="component" value="Unassembled WGS sequence"/>
</dbReference>
<dbReference type="EMBL" id="QICB01000002">
    <property type="protein sequence ID" value="RNL20815.1"/>
    <property type="molecule type" value="Genomic_DNA"/>
</dbReference>
<name>A0A3N0AGK5_9ACTN</name>
<evidence type="ECO:0000313" key="3">
    <source>
        <dbReference type="Proteomes" id="UP000267368"/>
    </source>
</evidence>
<accession>A0A3N0AGK5</accession>
<feature type="compositionally biased region" description="Acidic residues" evidence="1">
    <location>
        <begin position="79"/>
        <end position="90"/>
    </location>
</feature>
<comment type="caution">
    <text evidence="2">The sequence shown here is derived from an EMBL/GenBank/DDBJ whole genome shotgun (WGS) entry which is preliminary data.</text>
</comment>
<sequence>MIAAYEPKDEGKRLNVRTEPAYSAPVARLMEPGSEQCFEVVGGWCRLADGWADATFLTVRDGEPNAEGTASGEEKPADEQEPAEAPEDGGDALRRMTVKELRALAEESGIDVPKGATKEEIVHAVLAG</sequence>
<organism evidence="2 3">
    <name type="scientific">Slackia faecicanis</name>
    <dbReference type="NCBI Taxonomy" id="255723"/>
    <lineage>
        <taxon>Bacteria</taxon>
        <taxon>Bacillati</taxon>
        <taxon>Actinomycetota</taxon>
        <taxon>Coriobacteriia</taxon>
        <taxon>Eggerthellales</taxon>
        <taxon>Eggerthellaceae</taxon>
        <taxon>Slackia</taxon>
    </lineage>
</organism>
<evidence type="ECO:0000313" key="2">
    <source>
        <dbReference type="EMBL" id="RNL20815.1"/>
    </source>
</evidence>
<protein>
    <recommendedName>
        <fullName evidence="4">Rho termination factor N-terminal domain-containing protein</fullName>
    </recommendedName>
</protein>
<dbReference type="AlphaFoldDB" id="A0A3N0AGK5"/>
<evidence type="ECO:0000256" key="1">
    <source>
        <dbReference type="SAM" id="MobiDB-lite"/>
    </source>
</evidence>
<evidence type="ECO:0008006" key="4">
    <source>
        <dbReference type="Google" id="ProtNLM"/>
    </source>
</evidence>
<feature type="region of interest" description="Disordered" evidence="1">
    <location>
        <begin position="61"/>
        <end position="93"/>
    </location>
</feature>
<gene>
    <name evidence="2" type="ORF">DMP07_04355</name>
</gene>
<keyword evidence="3" id="KW-1185">Reference proteome</keyword>
<dbReference type="RefSeq" id="WP_123197914.1">
    <property type="nucleotide sequence ID" value="NZ_QICB01000002.1"/>
</dbReference>
<dbReference type="OrthoDB" id="5123993at2"/>
<reference evidence="3" key="1">
    <citation type="submission" date="2018-05" db="EMBL/GenBank/DDBJ databases">
        <title>Genome Sequencing of selected type strains of the family Eggerthellaceae.</title>
        <authorList>
            <person name="Danylec N."/>
            <person name="Stoll D.A."/>
            <person name="Doetsch A."/>
            <person name="Huch M."/>
        </authorList>
    </citation>
    <scope>NUCLEOTIDE SEQUENCE [LARGE SCALE GENOMIC DNA]</scope>
    <source>
        <strain evidence="3">DSM 17537</strain>
    </source>
</reference>
<proteinExistence type="predicted"/>